<dbReference type="Gene3D" id="3.40.50.300">
    <property type="entry name" value="P-loop containing nucleotide triphosphate hydrolases"/>
    <property type="match status" value="2"/>
</dbReference>
<keyword evidence="7" id="KW-1185">Reference proteome</keyword>
<sequence>MLSINNLSFYFADRPIYFEASLHIKPKERIGLIGANGTGKSTLLRIIDGEYTPDGGDISKSKDCTLGFLNQDLLSYESHEPIINVAMQAFTRENALSARINKILSKIETEYNDKLLDELATLQTEFETLGGYSIQARAEEILEGLGFKTAELTKPLAQFSGGWRMRVMLAKLLLQKPALLMLDEPTNHLDLPSIEWLESYLNNYEGSIMIVSHDQDFLNNCCNVMVEVWGQDLVRYSGNYDFYREEKALRADLQQKAYENQQSKIKEAERFIERFKAKASKAKQAQSRVKQLDKVERIEAVESDAPTMRMRFTFQKPSGKIVAELENVSKSYGDLHILDEAEGMIERGDKIALIGANGKGKSTVLRMLANAENYNAGELKEGHHVIQSFYAQHQLEALHLENDLLEELRSAGADRTESELRAVLGCFLFAGDDIYKKIRVLSGGEKSRVALAKMLLSEANFLLLDEPTNHLDMKSVDILIEAVNNYEGSCIVVSHNRHFIQSIANKIWWIEDGKIKQYPGTYDEFKYWKQARDAEEKENKSSGLEAKKAKEEKKAKQEEYKKSKQNNQHLSQEEQKELQKKIRQAEKNLENIEKEINKLETDIKELEKELALPSTYEDTEKAEKLSKKHASLKKSLETRTLEWENAMLEVEDLK</sequence>
<evidence type="ECO:0000313" key="7">
    <source>
        <dbReference type="Proteomes" id="UP000006054"/>
    </source>
</evidence>
<organism evidence="6 7">
    <name type="scientific">Bernardetia litoralis (strain ATCC 23117 / DSM 6794 / NBRC 15988 / NCIMB 1366 / Fx l1 / Sio-4)</name>
    <name type="common">Flexibacter litoralis</name>
    <dbReference type="NCBI Taxonomy" id="880071"/>
    <lineage>
        <taxon>Bacteria</taxon>
        <taxon>Pseudomonadati</taxon>
        <taxon>Bacteroidota</taxon>
        <taxon>Cytophagia</taxon>
        <taxon>Cytophagales</taxon>
        <taxon>Bernardetiaceae</taxon>
        <taxon>Bernardetia</taxon>
    </lineage>
</organism>
<dbReference type="EMBL" id="CP003345">
    <property type="protein sequence ID" value="AFM04404.1"/>
    <property type="molecule type" value="Genomic_DNA"/>
</dbReference>
<dbReference type="PATRIC" id="fig|880071.3.peg.2007"/>
<evidence type="ECO:0000259" key="5">
    <source>
        <dbReference type="PROSITE" id="PS50893"/>
    </source>
</evidence>
<dbReference type="KEGG" id="fli:Fleli_2020"/>
<dbReference type="eggNOG" id="COG0488">
    <property type="taxonomic scope" value="Bacteria"/>
</dbReference>
<dbReference type="GO" id="GO:0016887">
    <property type="term" value="F:ATP hydrolysis activity"/>
    <property type="evidence" value="ECO:0007669"/>
    <property type="project" value="InterPro"/>
</dbReference>
<dbReference type="InterPro" id="IPR032524">
    <property type="entry name" value="ABC_tran_C"/>
</dbReference>
<dbReference type="InterPro" id="IPR027417">
    <property type="entry name" value="P-loop_NTPase"/>
</dbReference>
<accession>I4AKB9</accession>
<keyword evidence="2" id="KW-0067">ATP-binding</keyword>
<dbReference type="FunFam" id="3.40.50.300:FF:000011">
    <property type="entry name" value="Putative ABC transporter ATP-binding component"/>
    <property type="match status" value="1"/>
</dbReference>
<evidence type="ECO:0000313" key="6">
    <source>
        <dbReference type="EMBL" id="AFM04404.1"/>
    </source>
</evidence>
<dbReference type="Pfam" id="PF00005">
    <property type="entry name" value="ABC_tran"/>
    <property type="match status" value="2"/>
</dbReference>
<dbReference type="Pfam" id="PF16326">
    <property type="entry name" value="ABC_tran_CTD"/>
    <property type="match status" value="1"/>
</dbReference>
<proteinExistence type="predicted"/>
<feature type="compositionally biased region" description="Basic and acidic residues" evidence="4">
    <location>
        <begin position="536"/>
        <end position="562"/>
    </location>
</feature>
<dbReference type="InterPro" id="IPR051309">
    <property type="entry name" value="ABCF_ATPase"/>
</dbReference>
<evidence type="ECO:0000256" key="1">
    <source>
        <dbReference type="ARBA" id="ARBA00022741"/>
    </source>
</evidence>
<feature type="domain" description="ABC transporter" evidence="5">
    <location>
        <begin position="323"/>
        <end position="537"/>
    </location>
</feature>
<dbReference type="RefSeq" id="WP_014797853.1">
    <property type="nucleotide sequence ID" value="NC_018018.1"/>
</dbReference>
<keyword evidence="1" id="KW-0547">Nucleotide-binding</keyword>
<dbReference type="AlphaFoldDB" id="I4AKB9"/>
<dbReference type="GO" id="GO:0005524">
    <property type="term" value="F:ATP binding"/>
    <property type="evidence" value="ECO:0007669"/>
    <property type="project" value="UniProtKB-KW"/>
</dbReference>
<evidence type="ECO:0000256" key="4">
    <source>
        <dbReference type="SAM" id="MobiDB-lite"/>
    </source>
</evidence>
<dbReference type="HOGENOM" id="CLU_000604_36_0_10"/>
<feature type="coiled-coil region" evidence="3">
    <location>
        <begin position="258"/>
        <end position="285"/>
    </location>
</feature>
<dbReference type="CDD" id="cd03221">
    <property type="entry name" value="ABCF_EF-3"/>
    <property type="match status" value="2"/>
</dbReference>
<reference evidence="7" key="1">
    <citation type="submission" date="2012-06" db="EMBL/GenBank/DDBJ databases">
        <title>The complete genome of Flexibacter litoralis DSM 6794.</title>
        <authorList>
            <person name="Lucas S."/>
            <person name="Copeland A."/>
            <person name="Lapidus A."/>
            <person name="Glavina del Rio T."/>
            <person name="Dalin E."/>
            <person name="Tice H."/>
            <person name="Bruce D."/>
            <person name="Goodwin L."/>
            <person name="Pitluck S."/>
            <person name="Peters L."/>
            <person name="Ovchinnikova G."/>
            <person name="Lu M."/>
            <person name="Kyrpides N."/>
            <person name="Mavromatis K."/>
            <person name="Ivanova N."/>
            <person name="Brettin T."/>
            <person name="Detter J.C."/>
            <person name="Han C."/>
            <person name="Larimer F."/>
            <person name="Land M."/>
            <person name="Hauser L."/>
            <person name="Markowitz V."/>
            <person name="Cheng J.-F."/>
            <person name="Hugenholtz P."/>
            <person name="Woyke T."/>
            <person name="Wu D."/>
            <person name="Spring S."/>
            <person name="Lang E."/>
            <person name="Kopitz M."/>
            <person name="Brambilla E."/>
            <person name="Klenk H.-P."/>
            <person name="Eisen J.A."/>
        </authorList>
    </citation>
    <scope>NUCLEOTIDE SEQUENCE [LARGE SCALE GENOMIC DNA]</scope>
    <source>
        <strain evidence="7">ATCC 23117 / DSM 6794 / NBRC 15988 / NCIMB 1366 / Sio-4</strain>
    </source>
</reference>
<dbReference type="PANTHER" id="PTHR42855">
    <property type="entry name" value="ABC TRANSPORTER ATP-BINDING SUBUNIT"/>
    <property type="match status" value="1"/>
</dbReference>
<evidence type="ECO:0000256" key="2">
    <source>
        <dbReference type="ARBA" id="ARBA00022840"/>
    </source>
</evidence>
<dbReference type="PROSITE" id="PS00211">
    <property type="entry name" value="ABC_TRANSPORTER_1"/>
    <property type="match status" value="2"/>
</dbReference>
<dbReference type="InterPro" id="IPR003439">
    <property type="entry name" value="ABC_transporter-like_ATP-bd"/>
</dbReference>
<dbReference type="PANTHER" id="PTHR42855:SF2">
    <property type="entry name" value="DRUG RESISTANCE ABC TRANSPORTER,ATP-BINDING PROTEIN"/>
    <property type="match status" value="1"/>
</dbReference>
<feature type="region of interest" description="Disordered" evidence="4">
    <location>
        <begin position="613"/>
        <end position="633"/>
    </location>
</feature>
<name>I4AKB9_BERLS</name>
<evidence type="ECO:0000256" key="3">
    <source>
        <dbReference type="SAM" id="Coils"/>
    </source>
</evidence>
<feature type="domain" description="ABC transporter" evidence="5">
    <location>
        <begin position="2"/>
        <end position="255"/>
    </location>
</feature>
<feature type="compositionally biased region" description="Basic and acidic residues" evidence="4">
    <location>
        <begin position="571"/>
        <end position="581"/>
    </location>
</feature>
<dbReference type="PROSITE" id="PS50893">
    <property type="entry name" value="ABC_TRANSPORTER_2"/>
    <property type="match status" value="2"/>
</dbReference>
<dbReference type="SMART" id="SM00382">
    <property type="entry name" value="AAA"/>
    <property type="match status" value="2"/>
</dbReference>
<dbReference type="Pfam" id="PF12848">
    <property type="entry name" value="ABC_tran_Xtn"/>
    <property type="match status" value="1"/>
</dbReference>
<keyword evidence="3" id="KW-0175">Coiled coil</keyword>
<dbReference type="STRING" id="880071.Fleli_2020"/>
<dbReference type="OrthoDB" id="831250at2"/>
<dbReference type="GO" id="GO:0003677">
    <property type="term" value="F:DNA binding"/>
    <property type="evidence" value="ECO:0007669"/>
    <property type="project" value="InterPro"/>
</dbReference>
<protein>
    <submittedName>
        <fullName evidence="6">ATPase component of ABC transporters with duplicated ATPase domain</fullName>
    </submittedName>
</protein>
<dbReference type="InterPro" id="IPR003593">
    <property type="entry name" value="AAA+_ATPase"/>
</dbReference>
<dbReference type="InterPro" id="IPR032781">
    <property type="entry name" value="ABC_tran_Xtn"/>
</dbReference>
<feature type="region of interest" description="Disordered" evidence="4">
    <location>
        <begin position="536"/>
        <end position="581"/>
    </location>
</feature>
<dbReference type="InterPro" id="IPR017871">
    <property type="entry name" value="ABC_transporter-like_CS"/>
</dbReference>
<dbReference type="SUPFAM" id="SSF52540">
    <property type="entry name" value="P-loop containing nucleoside triphosphate hydrolases"/>
    <property type="match status" value="2"/>
</dbReference>
<dbReference type="Proteomes" id="UP000006054">
    <property type="component" value="Chromosome"/>
</dbReference>
<gene>
    <name evidence="6" type="ordered locus">Fleli_2020</name>
</gene>